<keyword evidence="1" id="KW-0812">Transmembrane</keyword>
<keyword evidence="1" id="KW-0472">Membrane</keyword>
<proteinExistence type="predicted"/>
<dbReference type="Proteomes" id="UP000234881">
    <property type="component" value="Unassembled WGS sequence"/>
</dbReference>
<gene>
    <name evidence="2" type="ORF">C0081_12215</name>
</gene>
<feature type="transmembrane region" description="Helical" evidence="1">
    <location>
        <begin position="54"/>
        <end position="75"/>
    </location>
</feature>
<keyword evidence="3" id="KW-1185">Reference proteome</keyword>
<dbReference type="EMBL" id="PKUQ01000022">
    <property type="protein sequence ID" value="PLW76818.1"/>
    <property type="molecule type" value="Genomic_DNA"/>
</dbReference>
<keyword evidence="1" id="KW-1133">Transmembrane helix</keyword>
<protein>
    <submittedName>
        <fullName evidence="2">Uncharacterized protein</fullName>
    </submittedName>
</protein>
<comment type="caution">
    <text evidence="2">The sequence shown here is derived from an EMBL/GenBank/DDBJ whole genome shotgun (WGS) entry which is preliminary data.</text>
</comment>
<organism evidence="2 3">
    <name type="scientific">Cohaesibacter celericrescens</name>
    <dbReference type="NCBI Taxonomy" id="2067669"/>
    <lineage>
        <taxon>Bacteria</taxon>
        <taxon>Pseudomonadati</taxon>
        <taxon>Pseudomonadota</taxon>
        <taxon>Alphaproteobacteria</taxon>
        <taxon>Hyphomicrobiales</taxon>
        <taxon>Cohaesibacteraceae</taxon>
    </lineage>
</organism>
<evidence type="ECO:0000313" key="2">
    <source>
        <dbReference type="EMBL" id="PLW76818.1"/>
    </source>
</evidence>
<sequence>MFKSSNILAFSFGAGVTVLLMLFIGYQIDGDTGLCTLEAAGNAAETPATCFRSWLGALSGWVAAISAFAIGWPTLKWLRFQAQLPEFQKEIDQISKSIEALQEGAGAFDNVAFPVSQRDDEIVQDIKQYNRKAASAFLDKCVAVPNIPEIDAIRSEFREFFKPVRLRIVKEMRNYLNEHQNRNQLIKQEELFDEVEEKFASFYDQRYKTLINRRKELNSHISNHRLR</sequence>
<dbReference type="AlphaFoldDB" id="A0A2N5XQX0"/>
<evidence type="ECO:0000313" key="3">
    <source>
        <dbReference type="Proteomes" id="UP000234881"/>
    </source>
</evidence>
<accession>A0A2N5XQX0</accession>
<evidence type="ECO:0000256" key="1">
    <source>
        <dbReference type="SAM" id="Phobius"/>
    </source>
</evidence>
<reference evidence="2 3" key="1">
    <citation type="submission" date="2018-01" db="EMBL/GenBank/DDBJ databases">
        <title>The draft genome sequence of Cohaesibacter sp. H1304.</title>
        <authorList>
            <person name="Wang N.-N."/>
            <person name="Du Z.-J."/>
        </authorList>
    </citation>
    <scope>NUCLEOTIDE SEQUENCE [LARGE SCALE GENOMIC DNA]</scope>
    <source>
        <strain evidence="2 3">H1304</strain>
    </source>
</reference>
<feature type="transmembrane region" description="Helical" evidence="1">
    <location>
        <begin position="7"/>
        <end position="28"/>
    </location>
</feature>
<name>A0A2N5XQX0_9HYPH</name>